<dbReference type="PANTHER" id="PTHR23028:SF53">
    <property type="entry name" value="ACYL_TRANSF_3 DOMAIN-CONTAINING PROTEIN"/>
    <property type="match status" value="1"/>
</dbReference>
<feature type="transmembrane region" description="Helical" evidence="2">
    <location>
        <begin position="169"/>
        <end position="190"/>
    </location>
</feature>
<dbReference type="InterPro" id="IPR050879">
    <property type="entry name" value="Acyltransferase_3"/>
</dbReference>
<evidence type="ECO:0000259" key="3">
    <source>
        <dbReference type="Pfam" id="PF01757"/>
    </source>
</evidence>
<protein>
    <submittedName>
        <fullName evidence="4">Peptidoglycan/LPS O-acetylase OafA/YrhL</fullName>
    </submittedName>
</protein>
<dbReference type="Proteomes" id="UP000698222">
    <property type="component" value="Unassembled WGS sequence"/>
</dbReference>
<name>A0ABS4YH64_9MICO</name>
<gene>
    <name evidence="4" type="ORF">JOF44_001045</name>
</gene>
<proteinExistence type="predicted"/>
<feature type="region of interest" description="Disordered" evidence="1">
    <location>
        <begin position="1"/>
        <end position="30"/>
    </location>
</feature>
<evidence type="ECO:0000313" key="4">
    <source>
        <dbReference type="EMBL" id="MBP2408142.1"/>
    </source>
</evidence>
<feature type="compositionally biased region" description="Basic and acidic residues" evidence="1">
    <location>
        <begin position="12"/>
        <end position="24"/>
    </location>
</feature>
<feature type="transmembrane region" description="Helical" evidence="2">
    <location>
        <begin position="123"/>
        <end position="141"/>
    </location>
</feature>
<reference evidence="4 5" key="1">
    <citation type="submission" date="2021-03" db="EMBL/GenBank/DDBJ databases">
        <title>Sequencing the genomes of 1000 actinobacteria strains.</title>
        <authorList>
            <person name="Klenk H.-P."/>
        </authorList>
    </citation>
    <scope>NUCLEOTIDE SEQUENCE [LARGE SCALE GENOMIC DNA]</scope>
    <source>
        <strain evidence="4 5">DSM 14564</strain>
    </source>
</reference>
<dbReference type="Pfam" id="PF01757">
    <property type="entry name" value="Acyl_transf_3"/>
    <property type="match status" value="1"/>
</dbReference>
<keyword evidence="2" id="KW-0812">Transmembrane</keyword>
<dbReference type="RefSeq" id="WP_209888233.1">
    <property type="nucleotide sequence ID" value="NZ_BAAAJV010000024.1"/>
</dbReference>
<evidence type="ECO:0000256" key="1">
    <source>
        <dbReference type="SAM" id="MobiDB-lite"/>
    </source>
</evidence>
<dbReference type="InterPro" id="IPR002656">
    <property type="entry name" value="Acyl_transf_3_dom"/>
</dbReference>
<feature type="transmembrane region" description="Helical" evidence="2">
    <location>
        <begin position="83"/>
        <end position="102"/>
    </location>
</feature>
<dbReference type="EMBL" id="JAGIOC010000001">
    <property type="protein sequence ID" value="MBP2408142.1"/>
    <property type="molecule type" value="Genomic_DNA"/>
</dbReference>
<dbReference type="PANTHER" id="PTHR23028">
    <property type="entry name" value="ACETYLTRANSFERASE"/>
    <property type="match status" value="1"/>
</dbReference>
<feature type="transmembrane region" description="Helical" evidence="2">
    <location>
        <begin position="227"/>
        <end position="248"/>
    </location>
</feature>
<feature type="transmembrane region" description="Helical" evidence="2">
    <location>
        <begin position="47"/>
        <end position="63"/>
    </location>
</feature>
<keyword evidence="2" id="KW-0472">Membrane</keyword>
<feature type="transmembrane region" description="Helical" evidence="2">
    <location>
        <begin position="260"/>
        <end position="283"/>
    </location>
</feature>
<evidence type="ECO:0000313" key="5">
    <source>
        <dbReference type="Proteomes" id="UP000698222"/>
    </source>
</evidence>
<sequence>MHEIAPPAGPRHRVETADPRHRVEAAGPRHGVEAAATPRRRVEVVDYLRFVAALSVVAFHYLYNGIKNGKVQGITHEPVIALAQYGYLGVNLFFMISGFVIVQSVRGKTARQFAVGRALRLYPAFWVAVLITTGFALVLGGERMGVDLEQVLVNLTMIPTLLGQPFVDGVYWTLLYELAFYAAVFVLVLLRLNHRVAALMPAWAILMGVMSQLAPHFAANTPFLGGYFGYFAAGAVIAAIADSGWSVYRTLGLLAAYVTVLPYHDPVLTVLTTILFALMLATLNPTVRSWRLPGSATAGALTYPLYLVHAHIGYMLLTRFATEENKWVAYPLILAFVLVLAYLLHVSVEKDPRARRFWKKLLDSTVGTLVGLLQSALDLVLSRIPGVRADARRSTDGDRPLVGS</sequence>
<feature type="transmembrane region" description="Helical" evidence="2">
    <location>
        <begin position="327"/>
        <end position="345"/>
    </location>
</feature>
<comment type="caution">
    <text evidence="4">The sequence shown here is derived from an EMBL/GenBank/DDBJ whole genome shotgun (WGS) entry which is preliminary data.</text>
</comment>
<keyword evidence="2" id="KW-1133">Transmembrane helix</keyword>
<organism evidence="4 5">
    <name type="scientific">Brachybacterium fresconis</name>
    <dbReference type="NCBI Taxonomy" id="173363"/>
    <lineage>
        <taxon>Bacteria</taxon>
        <taxon>Bacillati</taxon>
        <taxon>Actinomycetota</taxon>
        <taxon>Actinomycetes</taxon>
        <taxon>Micrococcales</taxon>
        <taxon>Dermabacteraceae</taxon>
        <taxon>Brachybacterium</taxon>
    </lineage>
</organism>
<evidence type="ECO:0000256" key="2">
    <source>
        <dbReference type="SAM" id="Phobius"/>
    </source>
</evidence>
<accession>A0ABS4YH64</accession>
<keyword evidence="5" id="KW-1185">Reference proteome</keyword>
<feature type="domain" description="Acyltransferase 3" evidence="3">
    <location>
        <begin position="45"/>
        <end position="345"/>
    </location>
</feature>